<keyword evidence="3" id="KW-1185">Reference proteome</keyword>
<comment type="caution">
    <text evidence="2">The sequence shown here is derived from an EMBL/GenBank/DDBJ whole genome shotgun (WGS) entry which is preliminary data.</text>
</comment>
<dbReference type="PANTHER" id="PTHR15732">
    <property type="entry name" value="PROTEIN MOONRAKER"/>
    <property type="match status" value="1"/>
</dbReference>
<dbReference type="PANTHER" id="PTHR15732:SF4">
    <property type="entry name" value="PROTEIN MOONRAKER"/>
    <property type="match status" value="1"/>
</dbReference>
<dbReference type="Proteomes" id="UP001153269">
    <property type="component" value="Unassembled WGS sequence"/>
</dbReference>
<evidence type="ECO:0000313" key="2">
    <source>
        <dbReference type="EMBL" id="CAB1432821.1"/>
    </source>
</evidence>
<dbReference type="EMBL" id="CADEAL010001480">
    <property type="protein sequence ID" value="CAB1432821.1"/>
    <property type="molecule type" value="Genomic_DNA"/>
</dbReference>
<feature type="compositionally biased region" description="Basic and acidic residues" evidence="1">
    <location>
        <begin position="1064"/>
        <end position="1078"/>
    </location>
</feature>
<sequence length="1089" mass="122305">MAARVFQTGPTFPTEPQGDGRDWVVLDPSRNRGDLPGGMSQTKLLFNEAIPASAGNRATRVHPPAPIVIERLLPLFERLENLDSTGSSISFTALSEERLQAAVKLAKRDLRRRRRESLIKSPVKASQEASLLQTSDAELLQELEASPNKMNLKTSSPKEKTARPAKQTSWKPPVSKKPWFSRSPQTRDHRSRQPEGSKPTPLSQEIFKLENELEVYIQKVEELANRGEEMEEPLEPEEENKLEERREKQAKRSSQMIYVLQQQVREVKEDIETLRSQHMTDTKKPSTVNRLAAAHRGALRALKDVIHQMSDLSLTKMPPHCKELSQLIRQLSLCSAKVEVDQGSAVPESALNILQKLETLDSALRKQEMMDKVQARTCPPQRKPPHRSMSPTRILKGPSSSNVQGPRKPRNPKRGVHAGRRMASQKPKITFHQPPLSRAEVLRAGLESLAQQSGLGQLQGRPQTNAPCRKGLHPERRKADVILKRNQVDGTGFQQPTVSSRLRVNEVPERDPSVPWIPTSPHSPPPQRSPQRGTSEPRCLFSPAKPALNPPKSNVAAGYRAEPNLSSGEKRQAQNEALRNAWLDKMTTQRLKELNRLSQEQAERIQRLRSEVVSPTQWAERAEQKARERIKPLLDEAQQIGESRSRISYSLRNRLSEQAAERLMRMGAESAEQLSEDLLEDLVEDSARVAWAAETDRQLEGLAECRLQAPTLESMLLRMEEIQKDQDEVRRRYTSITYSDPLYWDRPGAAGPQCHAPGSIPASPQPIRLTRPVLKQTTAADIVLQKPVETGFLSEDSRTEEASEEEQQQHRKATVFPGPGERSTGTIMSVPASTLRNIRRYRGDYDAYLRVVAHENVGSFNPWATANSLADELLSEAVADVAAEFQDVVEEYAEAVFTSEFLQPVQSPPAPAAALSENGRRREEGTPAHTLQPRTCAHRWRQSSCRAGTVWRNSGEERSLVGSITREESAQRQQTHKVCLRRLDAHTDLTPVNERTAGDLPLRVLSDPSTETGDRRGGRSSPSARLTLPRCGRASRCGSSSSSSSRGRGEERGKSRRCSIHCPQRRDDFQREETETQRGHHVKGHERKR</sequence>
<feature type="region of interest" description="Disordered" evidence="1">
    <location>
        <begin position="225"/>
        <end position="250"/>
    </location>
</feature>
<gene>
    <name evidence="2" type="ORF">PLEPLA_LOCUS20908</name>
</gene>
<feature type="region of interest" description="Disordered" evidence="1">
    <location>
        <begin position="144"/>
        <end position="203"/>
    </location>
</feature>
<evidence type="ECO:0008006" key="4">
    <source>
        <dbReference type="Google" id="ProtNLM"/>
    </source>
</evidence>
<feature type="region of interest" description="Disordered" evidence="1">
    <location>
        <begin position="791"/>
        <end position="827"/>
    </location>
</feature>
<name>A0A9N7UMI3_PLEPL</name>
<feature type="compositionally biased region" description="Polar residues" evidence="1">
    <location>
        <begin position="488"/>
        <end position="502"/>
    </location>
</feature>
<feature type="region of interest" description="Disordered" evidence="1">
    <location>
        <begin position="906"/>
        <end position="935"/>
    </location>
</feature>
<feature type="compositionally biased region" description="Basic residues" evidence="1">
    <location>
        <begin position="1079"/>
        <end position="1089"/>
    </location>
</feature>
<feature type="region of interest" description="Disordered" evidence="1">
    <location>
        <begin position="990"/>
        <end position="1089"/>
    </location>
</feature>
<feature type="compositionally biased region" description="Low complexity" evidence="1">
    <location>
        <begin position="1030"/>
        <end position="1046"/>
    </location>
</feature>
<feature type="compositionally biased region" description="Basic and acidic residues" evidence="1">
    <location>
        <begin position="185"/>
        <end position="195"/>
    </location>
</feature>
<feature type="region of interest" description="Disordered" evidence="1">
    <location>
        <begin position="1"/>
        <end position="22"/>
    </location>
</feature>
<reference evidence="2" key="1">
    <citation type="submission" date="2020-03" db="EMBL/GenBank/DDBJ databases">
        <authorList>
            <person name="Weist P."/>
        </authorList>
    </citation>
    <scope>NUCLEOTIDE SEQUENCE</scope>
</reference>
<feature type="compositionally biased region" description="Basic residues" evidence="1">
    <location>
        <begin position="407"/>
        <end position="420"/>
    </location>
</feature>
<protein>
    <recommendedName>
        <fullName evidence="4">Protein moonraker</fullName>
    </recommendedName>
</protein>
<dbReference type="Pfam" id="PF15718">
    <property type="entry name" value="MNR"/>
    <property type="match status" value="2"/>
</dbReference>
<dbReference type="GO" id="GO:0034451">
    <property type="term" value="C:centriolar satellite"/>
    <property type="evidence" value="ECO:0007669"/>
    <property type="project" value="TreeGrafter"/>
</dbReference>
<dbReference type="InterPro" id="IPR031447">
    <property type="entry name" value="MNR"/>
</dbReference>
<dbReference type="GO" id="GO:0071539">
    <property type="term" value="P:protein localization to centrosome"/>
    <property type="evidence" value="ECO:0007669"/>
    <property type="project" value="TreeGrafter"/>
</dbReference>
<accession>A0A9N7UMI3</accession>
<organism evidence="2 3">
    <name type="scientific">Pleuronectes platessa</name>
    <name type="common">European plaice</name>
    <dbReference type="NCBI Taxonomy" id="8262"/>
    <lineage>
        <taxon>Eukaryota</taxon>
        <taxon>Metazoa</taxon>
        <taxon>Chordata</taxon>
        <taxon>Craniata</taxon>
        <taxon>Vertebrata</taxon>
        <taxon>Euteleostomi</taxon>
        <taxon>Actinopterygii</taxon>
        <taxon>Neopterygii</taxon>
        <taxon>Teleostei</taxon>
        <taxon>Neoteleostei</taxon>
        <taxon>Acanthomorphata</taxon>
        <taxon>Carangaria</taxon>
        <taxon>Pleuronectiformes</taxon>
        <taxon>Pleuronectoidei</taxon>
        <taxon>Pleuronectidae</taxon>
        <taxon>Pleuronectes</taxon>
    </lineage>
</organism>
<dbReference type="AlphaFoldDB" id="A0A9N7UMI3"/>
<feature type="region of interest" description="Disordered" evidence="1">
    <location>
        <begin position="452"/>
        <end position="571"/>
    </location>
</feature>
<evidence type="ECO:0000256" key="1">
    <source>
        <dbReference type="SAM" id="MobiDB-lite"/>
    </source>
</evidence>
<feature type="compositionally biased region" description="Basic and acidic residues" evidence="1">
    <location>
        <begin position="472"/>
        <end position="487"/>
    </location>
</feature>
<feature type="compositionally biased region" description="Basic and acidic residues" evidence="1">
    <location>
        <begin position="503"/>
        <end position="512"/>
    </location>
</feature>
<proteinExistence type="predicted"/>
<feature type="region of interest" description="Disordered" evidence="1">
    <location>
        <begin position="369"/>
        <end position="435"/>
    </location>
</feature>
<dbReference type="GO" id="GO:0007099">
    <property type="term" value="P:centriole replication"/>
    <property type="evidence" value="ECO:0007669"/>
    <property type="project" value="InterPro"/>
</dbReference>
<feature type="compositionally biased region" description="Acidic residues" evidence="1">
    <location>
        <begin position="229"/>
        <end position="241"/>
    </location>
</feature>
<evidence type="ECO:0000313" key="3">
    <source>
        <dbReference type="Proteomes" id="UP001153269"/>
    </source>
</evidence>